<protein>
    <recommendedName>
        <fullName evidence="5 11">2-dehydropantoate 2-reductase</fullName>
        <ecNumber evidence="4 11">1.1.1.169</ecNumber>
    </recommendedName>
    <alternativeName>
        <fullName evidence="9 11">Ketopantoate reductase</fullName>
    </alternativeName>
</protein>
<dbReference type="GO" id="GO:0008677">
    <property type="term" value="F:2-dehydropantoate 2-reductase activity"/>
    <property type="evidence" value="ECO:0007669"/>
    <property type="project" value="UniProtKB-EC"/>
</dbReference>
<dbReference type="PANTHER" id="PTHR43765:SF2">
    <property type="entry name" value="2-DEHYDROPANTOATE 2-REDUCTASE"/>
    <property type="match status" value="1"/>
</dbReference>
<keyword evidence="15" id="KW-1185">Reference proteome</keyword>
<dbReference type="InterPro" id="IPR050838">
    <property type="entry name" value="Ketopantoate_reductase"/>
</dbReference>
<dbReference type="RefSeq" id="WP_029267642.1">
    <property type="nucleotide sequence ID" value="NZ_JAGIKX010000001.1"/>
</dbReference>
<dbReference type="InterPro" id="IPR008927">
    <property type="entry name" value="6-PGluconate_DH-like_C_sf"/>
</dbReference>
<feature type="domain" description="Ketopantoate reductase N-terminal" evidence="12">
    <location>
        <begin position="3"/>
        <end position="141"/>
    </location>
</feature>
<keyword evidence="8 11" id="KW-0560">Oxidoreductase</keyword>
<sequence>MKVGIVGGGSIGLLVSGYLYKEHEVTIYCRRKEQKQKINDDGLFTAESSKPRPVKALLLDELQQEDCLIICVKQSQISTILTKIKMQKTDTPFIFLQNGMGHIELLDMDNPIFVGVVEHGALRKTDNYVQHTGKGLIRLAVFQKGNVHLETLVEQFDQCCFPVQKEADWRRLLHEKLIVNAVINPLTALLHVRNGAIIDNPFINQIAKVLCMEAAMVLKMDFLKQWNRVQSIAENTRKNTSSMLKDIKGKQKTEIEAITGYIINQCDHTSHLPYSTFVYDGIRALEREKEIDQ</sequence>
<gene>
    <name evidence="14" type="ORF">J2Z81_000034</name>
</gene>
<comment type="pathway">
    <text evidence="2 11">Cofactor biosynthesis; (R)-pantothenate biosynthesis; (R)-pantoate from 3-methyl-2-oxobutanoate: step 2/2.</text>
</comment>
<evidence type="ECO:0000256" key="7">
    <source>
        <dbReference type="ARBA" id="ARBA00022857"/>
    </source>
</evidence>
<comment type="caution">
    <text evidence="14">The sequence shown here is derived from an EMBL/GenBank/DDBJ whole genome shotgun (WGS) entry which is preliminary data.</text>
</comment>
<evidence type="ECO:0000256" key="6">
    <source>
        <dbReference type="ARBA" id="ARBA00022655"/>
    </source>
</evidence>
<evidence type="ECO:0000256" key="9">
    <source>
        <dbReference type="ARBA" id="ARBA00032024"/>
    </source>
</evidence>
<dbReference type="EC" id="1.1.1.169" evidence="4 11"/>
<evidence type="ECO:0000256" key="10">
    <source>
        <dbReference type="ARBA" id="ARBA00048793"/>
    </source>
</evidence>
<dbReference type="Pfam" id="PF08546">
    <property type="entry name" value="ApbA_C"/>
    <property type="match status" value="1"/>
</dbReference>
<dbReference type="InterPro" id="IPR013328">
    <property type="entry name" value="6PGD_dom2"/>
</dbReference>
<evidence type="ECO:0000259" key="13">
    <source>
        <dbReference type="Pfam" id="PF08546"/>
    </source>
</evidence>
<organism evidence="14 15">
    <name type="scientific">Virgibacillus alimentarius</name>
    <dbReference type="NCBI Taxonomy" id="698769"/>
    <lineage>
        <taxon>Bacteria</taxon>
        <taxon>Bacillati</taxon>
        <taxon>Bacillota</taxon>
        <taxon>Bacilli</taxon>
        <taxon>Bacillales</taxon>
        <taxon>Bacillaceae</taxon>
        <taxon>Virgibacillus</taxon>
    </lineage>
</organism>
<feature type="domain" description="Ketopantoate reductase C-terminal" evidence="13">
    <location>
        <begin position="168"/>
        <end position="286"/>
    </location>
</feature>
<keyword evidence="7 11" id="KW-0521">NADP</keyword>
<dbReference type="InterPro" id="IPR013752">
    <property type="entry name" value="KPA_reductase"/>
</dbReference>
<dbReference type="PANTHER" id="PTHR43765">
    <property type="entry name" value="2-DEHYDROPANTOATE 2-REDUCTASE-RELATED"/>
    <property type="match status" value="1"/>
</dbReference>
<dbReference type="InterPro" id="IPR013332">
    <property type="entry name" value="KPR_N"/>
</dbReference>
<dbReference type="NCBIfam" id="TIGR00745">
    <property type="entry name" value="apbA_panE"/>
    <property type="match status" value="1"/>
</dbReference>
<proteinExistence type="inferred from homology"/>
<keyword evidence="6 11" id="KW-0566">Pantothenate biosynthesis</keyword>
<dbReference type="SUPFAM" id="SSF51735">
    <property type="entry name" value="NAD(P)-binding Rossmann-fold domains"/>
    <property type="match status" value="1"/>
</dbReference>
<evidence type="ECO:0000256" key="5">
    <source>
        <dbReference type="ARBA" id="ARBA00019465"/>
    </source>
</evidence>
<comment type="catalytic activity">
    <reaction evidence="10 11">
        <text>(R)-pantoate + NADP(+) = 2-dehydropantoate + NADPH + H(+)</text>
        <dbReference type="Rhea" id="RHEA:16233"/>
        <dbReference type="ChEBI" id="CHEBI:11561"/>
        <dbReference type="ChEBI" id="CHEBI:15378"/>
        <dbReference type="ChEBI" id="CHEBI:15980"/>
        <dbReference type="ChEBI" id="CHEBI:57783"/>
        <dbReference type="ChEBI" id="CHEBI:58349"/>
        <dbReference type="EC" id="1.1.1.169"/>
    </reaction>
</comment>
<evidence type="ECO:0000256" key="8">
    <source>
        <dbReference type="ARBA" id="ARBA00023002"/>
    </source>
</evidence>
<dbReference type="InterPro" id="IPR003710">
    <property type="entry name" value="ApbA"/>
</dbReference>
<dbReference type="SUPFAM" id="SSF48179">
    <property type="entry name" value="6-phosphogluconate dehydrogenase C-terminal domain-like"/>
    <property type="match status" value="1"/>
</dbReference>
<evidence type="ECO:0000256" key="3">
    <source>
        <dbReference type="ARBA" id="ARBA00007870"/>
    </source>
</evidence>
<dbReference type="Proteomes" id="UP001519294">
    <property type="component" value="Unassembled WGS sequence"/>
</dbReference>
<dbReference type="EMBL" id="JAGIKX010000001">
    <property type="protein sequence ID" value="MBP2256102.1"/>
    <property type="molecule type" value="Genomic_DNA"/>
</dbReference>
<evidence type="ECO:0000256" key="4">
    <source>
        <dbReference type="ARBA" id="ARBA00013014"/>
    </source>
</evidence>
<evidence type="ECO:0000313" key="14">
    <source>
        <dbReference type="EMBL" id="MBP2256102.1"/>
    </source>
</evidence>
<name>A0ABS4S6S6_9BACI</name>
<evidence type="ECO:0000256" key="2">
    <source>
        <dbReference type="ARBA" id="ARBA00004994"/>
    </source>
</evidence>
<dbReference type="Pfam" id="PF02558">
    <property type="entry name" value="ApbA"/>
    <property type="match status" value="1"/>
</dbReference>
<dbReference type="Gene3D" id="3.40.50.720">
    <property type="entry name" value="NAD(P)-binding Rossmann-like Domain"/>
    <property type="match status" value="1"/>
</dbReference>
<accession>A0ABS4S6S6</accession>
<evidence type="ECO:0000256" key="11">
    <source>
        <dbReference type="RuleBase" id="RU362068"/>
    </source>
</evidence>
<comment type="function">
    <text evidence="1 11">Catalyzes the NADPH-dependent reduction of ketopantoate into pantoic acid.</text>
</comment>
<comment type="similarity">
    <text evidence="3 11">Belongs to the ketopantoate reductase family.</text>
</comment>
<reference evidence="14 15" key="1">
    <citation type="submission" date="2021-03" db="EMBL/GenBank/DDBJ databases">
        <title>Genomic Encyclopedia of Type Strains, Phase IV (KMG-IV): sequencing the most valuable type-strain genomes for metagenomic binning, comparative biology and taxonomic classification.</title>
        <authorList>
            <person name="Goeker M."/>
        </authorList>
    </citation>
    <scope>NUCLEOTIDE SEQUENCE [LARGE SCALE GENOMIC DNA]</scope>
    <source>
        <strain evidence="14 15">DSM 25790</strain>
    </source>
</reference>
<evidence type="ECO:0000259" key="12">
    <source>
        <dbReference type="Pfam" id="PF02558"/>
    </source>
</evidence>
<evidence type="ECO:0000313" key="15">
    <source>
        <dbReference type="Proteomes" id="UP001519294"/>
    </source>
</evidence>
<dbReference type="Gene3D" id="1.10.1040.10">
    <property type="entry name" value="N-(1-d-carboxylethyl)-l-norvaline Dehydrogenase, domain 2"/>
    <property type="match status" value="1"/>
</dbReference>
<evidence type="ECO:0000256" key="1">
    <source>
        <dbReference type="ARBA" id="ARBA00002919"/>
    </source>
</evidence>
<dbReference type="InterPro" id="IPR036291">
    <property type="entry name" value="NAD(P)-bd_dom_sf"/>
</dbReference>